<accession>A0A1I7XQT9</accession>
<evidence type="ECO:0000313" key="4">
    <source>
        <dbReference type="Proteomes" id="UP000095283"/>
    </source>
</evidence>
<dbReference type="GO" id="GO:0016020">
    <property type="term" value="C:membrane"/>
    <property type="evidence" value="ECO:0007669"/>
    <property type="project" value="UniProtKB-SubCell"/>
</dbReference>
<feature type="transmembrane region" description="Helical" evidence="2">
    <location>
        <begin position="174"/>
        <end position="194"/>
    </location>
</feature>
<dbReference type="Pfam" id="PF24357">
    <property type="entry name" value="TMD0_ABC"/>
    <property type="match status" value="1"/>
</dbReference>
<feature type="transmembrane region" description="Helical" evidence="2">
    <location>
        <begin position="76"/>
        <end position="98"/>
    </location>
</feature>
<dbReference type="AlphaFoldDB" id="A0A1I7XQT9"/>
<evidence type="ECO:0000259" key="3">
    <source>
        <dbReference type="Pfam" id="PF24357"/>
    </source>
</evidence>
<dbReference type="WBParaSite" id="Hba_19898">
    <property type="protein sequence ID" value="Hba_19898"/>
    <property type="gene ID" value="Hba_19898"/>
</dbReference>
<dbReference type="Proteomes" id="UP000095283">
    <property type="component" value="Unplaced"/>
</dbReference>
<feature type="transmembrane region" description="Helical" evidence="2">
    <location>
        <begin position="110"/>
        <end position="132"/>
    </location>
</feature>
<feature type="transmembrane region" description="Helical" evidence="2">
    <location>
        <begin position="45"/>
        <end position="64"/>
    </location>
</feature>
<organism evidence="4 5">
    <name type="scientific">Heterorhabditis bacteriophora</name>
    <name type="common">Entomopathogenic nematode worm</name>
    <dbReference type="NCBI Taxonomy" id="37862"/>
    <lineage>
        <taxon>Eukaryota</taxon>
        <taxon>Metazoa</taxon>
        <taxon>Ecdysozoa</taxon>
        <taxon>Nematoda</taxon>
        <taxon>Chromadorea</taxon>
        <taxon>Rhabditida</taxon>
        <taxon>Rhabditina</taxon>
        <taxon>Rhabditomorpha</taxon>
        <taxon>Strongyloidea</taxon>
        <taxon>Heterorhabditidae</taxon>
        <taxon>Heterorhabditis</taxon>
    </lineage>
</organism>
<proteinExistence type="predicted"/>
<dbReference type="InterPro" id="IPR056227">
    <property type="entry name" value="TMD0_ABC"/>
</dbReference>
<evidence type="ECO:0000313" key="5">
    <source>
        <dbReference type="WBParaSite" id="Hba_19898"/>
    </source>
</evidence>
<evidence type="ECO:0000256" key="2">
    <source>
        <dbReference type="SAM" id="Phobius"/>
    </source>
</evidence>
<sequence>MVFSLVRDYLCNQQGSRILDGEWRNSSINSLPHVTECVQHLDLSWTPTLFLILFCPITLYDLYVSDNARTSCHSPITYRIFLCIILVIDLTGSFFYNVHSYYLVGEDSALQYLIGDVAQYIGLCIALTLLIACRNRGIVTSGVLFLYWLLLVICGFPEFRYLLDSQSTGGGFRFFLICIYYPTVCLELLLSCFADSPSRSFNGTKECPELSTSFLNQITFNWFTKLAVKGNSKPLERDDLWDLNERDRSSTLIPKFNENFIPEVRRRYTEIVVV</sequence>
<evidence type="ECO:0000256" key="1">
    <source>
        <dbReference type="ARBA" id="ARBA00004141"/>
    </source>
</evidence>
<protein>
    <submittedName>
        <fullName evidence="5">DUF805 domain-containing protein</fullName>
    </submittedName>
</protein>
<name>A0A1I7XQT9_HETBA</name>
<reference evidence="5" key="1">
    <citation type="submission" date="2016-11" db="UniProtKB">
        <authorList>
            <consortium name="WormBaseParasite"/>
        </authorList>
    </citation>
    <scope>IDENTIFICATION</scope>
</reference>
<feature type="transmembrane region" description="Helical" evidence="2">
    <location>
        <begin position="144"/>
        <end position="162"/>
    </location>
</feature>
<feature type="domain" description="ABC transporter TMD0" evidence="3">
    <location>
        <begin position="33"/>
        <end position="165"/>
    </location>
</feature>
<keyword evidence="4" id="KW-1185">Reference proteome</keyword>
<keyword evidence="2" id="KW-0472">Membrane</keyword>
<comment type="subcellular location">
    <subcellularLocation>
        <location evidence="1">Membrane</location>
        <topology evidence="1">Multi-pass membrane protein</topology>
    </subcellularLocation>
</comment>
<keyword evidence="2" id="KW-1133">Transmembrane helix</keyword>
<keyword evidence="2" id="KW-0812">Transmembrane</keyword>